<protein>
    <recommendedName>
        <fullName evidence="2">BUD13 homolog</fullName>
    </recommendedName>
</protein>
<dbReference type="GO" id="GO:0003723">
    <property type="term" value="F:RNA binding"/>
    <property type="evidence" value="ECO:0007669"/>
    <property type="project" value="TreeGrafter"/>
</dbReference>
<reference evidence="4" key="2">
    <citation type="submission" date="2025-09" db="UniProtKB">
        <authorList>
            <consortium name="Ensembl"/>
        </authorList>
    </citation>
    <scope>IDENTIFICATION</scope>
</reference>
<feature type="compositionally biased region" description="Polar residues" evidence="3">
    <location>
        <begin position="105"/>
        <end position="123"/>
    </location>
</feature>
<dbReference type="GO" id="GO:0005654">
    <property type="term" value="C:nucleoplasm"/>
    <property type="evidence" value="ECO:0007669"/>
    <property type="project" value="Ensembl"/>
</dbReference>
<feature type="compositionally biased region" description="Polar residues" evidence="3">
    <location>
        <begin position="254"/>
        <end position="278"/>
    </location>
</feature>
<dbReference type="PANTHER" id="PTHR31809:SF0">
    <property type="entry name" value="BUD13 HOMOLOG"/>
    <property type="match status" value="1"/>
</dbReference>
<sequence>MAAPGLSKAEYLRRYLGGAAAQPQGGRRKRRRKPPGSSGRGMRIVDDDVSWNSISAAQEKEEEEEDEGDLPVVAEFIDERPEEVKRMEEFRTNSKWKLLGDQNEDSQSSDLSLAAKSTASSETTKQKKIKHSSEPSPPRRGRHDSPEISPPRKQRHDSSDESPSRNQRRDSPDLSPPRRGRRDSPDLSPPRRGRCNSVSGKKSNKTMNKLLPGGIQGERSNLRSGFPHKSSSHHKRQITPDLSPLRENRDNSDLDTSPSQRKRTGSPSVLKKQSSTRGFSPANKKPKQAPSPRRRKRHDSDASLPRKSSQDSSDSNLSPLWNSHRPGLLHHDSPSKFSPLKRNQNTSSDSDLSPPRRSQAAGRKLHGSRSSPGLLPHRRGPDSKRSFQVERGEDQRASQMLSGGKAGLVSADLLWREQQELRRHNRNNKYLEDESQNAETVFRDKSGRKRDLMQERLEQHKKAEAKSERDELYAKWGKGLAQSRQQQQNVEDAVKEMQKPLARYIDDQDLDQMLREKEREGDPMANFIRKKKAKESKDKKEKPRYNGPAPPLNRFNLWPGYRWDGVDRSNGFEQKRFARLASKKAVQELAYKWSVEDM</sequence>
<feature type="compositionally biased region" description="Basic and acidic residues" evidence="3">
    <location>
        <begin position="379"/>
        <end position="396"/>
    </location>
</feature>
<dbReference type="KEGG" id="cabi:116834173"/>
<dbReference type="RefSeq" id="XP_032651996.1">
    <property type="nucleotide sequence ID" value="XM_032796105.2"/>
</dbReference>
<dbReference type="CTD" id="84811"/>
<feature type="compositionally biased region" description="Basic and acidic residues" evidence="3">
    <location>
        <begin position="77"/>
        <end position="92"/>
    </location>
</feature>
<feature type="compositionally biased region" description="Basic residues" evidence="3">
    <location>
        <begin position="284"/>
        <end position="297"/>
    </location>
</feature>
<accession>A0A8C0GP99</accession>
<dbReference type="GeneTree" id="ENSGT00390000014500"/>
<evidence type="ECO:0000313" key="4">
    <source>
        <dbReference type="Ensembl" id="ENSCABP00000011731.1"/>
    </source>
</evidence>
<feature type="compositionally biased region" description="Acidic residues" evidence="3">
    <location>
        <begin position="60"/>
        <end position="69"/>
    </location>
</feature>
<reference evidence="4" key="1">
    <citation type="submission" date="2025-08" db="UniProtKB">
        <authorList>
            <consortium name="Ensembl"/>
        </authorList>
    </citation>
    <scope>IDENTIFICATION</scope>
</reference>
<feature type="compositionally biased region" description="Polar residues" evidence="3">
    <location>
        <begin position="196"/>
        <end position="207"/>
    </location>
</feature>
<evidence type="ECO:0000313" key="5">
    <source>
        <dbReference type="Proteomes" id="UP000694404"/>
    </source>
</evidence>
<dbReference type="GO" id="GO:0070274">
    <property type="term" value="C:RES complex"/>
    <property type="evidence" value="ECO:0007669"/>
    <property type="project" value="TreeGrafter"/>
</dbReference>
<feature type="compositionally biased region" description="Low complexity" evidence="3">
    <location>
        <begin position="303"/>
        <end position="320"/>
    </location>
</feature>
<dbReference type="AlphaFoldDB" id="A0A8C0GP99"/>
<dbReference type="InterPro" id="IPR051112">
    <property type="entry name" value="CWC26_splicing_factor"/>
</dbReference>
<dbReference type="Pfam" id="PF09736">
    <property type="entry name" value="Bud13"/>
    <property type="match status" value="1"/>
</dbReference>
<evidence type="ECO:0000256" key="3">
    <source>
        <dbReference type="SAM" id="MobiDB-lite"/>
    </source>
</evidence>
<feature type="region of interest" description="Disordered" evidence="3">
    <location>
        <begin position="426"/>
        <end position="450"/>
    </location>
</feature>
<evidence type="ECO:0000256" key="1">
    <source>
        <dbReference type="ARBA" id="ARBA00011069"/>
    </source>
</evidence>
<feature type="compositionally biased region" description="Basic and acidic residues" evidence="3">
    <location>
        <begin position="535"/>
        <end position="544"/>
    </location>
</feature>
<comment type="similarity">
    <text evidence="1">Belongs to the CWC26 family.</text>
</comment>
<feature type="compositionally biased region" description="Basic and acidic residues" evidence="3">
    <location>
        <begin position="156"/>
        <end position="172"/>
    </location>
</feature>
<feature type="region of interest" description="Disordered" evidence="3">
    <location>
        <begin position="17"/>
        <end position="404"/>
    </location>
</feature>
<evidence type="ECO:0000256" key="2">
    <source>
        <dbReference type="ARBA" id="ARBA00014454"/>
    </source>
</evidence>
<keyword evidence="5" id="KW-1185">Reference proteome</keyword>
<feature type="compositionally biased region" description="Basic and acidic residues" evidence="3">
    <location>
        <begin position="441"/>
        <end position="450"/>
    </location>
</feature>
<dbReference type="GO" id="GO:0071005">
    <property type="term" value="C:U2-type precatalytic spliceosome"/>
    <property type="evidence" value="ECO:0007669"/>
    <property type="project" value="Ensembl"/>
</dbReference>
<gene>
    <name evidence="4" type="primary">BUD13</name>
</gene>
<dbReference type="PANTHER" id="PTHR31809">
    <property type="entry name" value="BUD13 HOMOLOG"/>
    <property type="match status" value="1"/>
</dbReference>
<feature type="region of interest" description="Disordered" evidence="3">
    <location>
        <begin position="515"/>
        <end position="551"/>
    </location>
</feature>
<dbReference type="GeneID" id="116834173"/>
<dbReference type="GO" id="GO:0000398">
    <property type="term" value="P:mRNA splicing, via spliceosome"/>
    <property type="evidence" value="ECO:0007669"/>
    <property type="project" value="Ensembl"/>
</dbReference>
<name>A0A8C0GP99_CHEAB</name>
<proteinExistence type="inferred from homology"/>
<dbReference type="Proteomes" id="UP000694404">
    <property type="component" value="Unplaced"/>
</dbReference>
<dbReference type="InterPro" id="IPR018609">
    <property type="entry name" value="Bud13"/>
</dbReference>
<feature type="compositionally biased region" description="Low complexity" evidence="3">
    <location>
        <begin position="347"/>
        <end position="358"/>
    </location>
</feature>
<organism evidence="4 5">
    <name type="scientific">Chelonoidis abingdonii</name>
    <name type="common">Abingdon island giant tortoise</name>
    <name type="synonym">Testudo abingdonii</name>
    <dbReference type="NCBI Taxonomy" id="106734"/>
    <lineage>
        <taxon>Eukaryota</taxon>
        <taxon>Metazoa</taxon>
        <taxon>Chordata</taxon>
        <taxon>Craniata</taxon>
        <taxon>Vertebrata</taxon>
        <taxon>Euteleostomi</taxon>
        <taxon>Archelosauria</taxon>
        <taxon>Testudinata</taxon>
        <taxon>Testudines</taxon>
        <taxon>Cryptodira</taxon>
        <taxon>Durocryptodira</taxon>
        <taxon>Testudinoidea</taxon>
        <taxon>Testudinidae</taxon>
        <taxon>Chelonoidis</taxon>
    </lineage>
</organism>
<dbReference type="OMA" id="FEAEFQF"/>
<dbReference type="Ensembl" id="ENSCABT00000012850.1">
    <property type="protein sequence ID" value="ENSCABP00000011731.1"/>
    <property type="gene ID" value="ENSCABG00000008755.1"/>
</dbReference>